<organism evidence="1 2">
    <name type="scientific">Sagittula salina</name>
    <dbReference type="NCBI Taxonomy" id="2820268"/>
    <lineage>
        <taxon>Bacteria</taxon>
        <taxon>Pseudomonadati</taxon>
        <taxon>Pseudomonadota</taxon>
        <taxon>Alphaproteobacteria</taxon>
        <taxon>Rhodobacterales</taxon>
        <taxon>Roseobacteraceae</taxon>
        <taxon>Sagittula</taxon>
    </lineage>
</organism>
<protein>
    <submittedName>
        <fullName evidence="1">Uncharacterized protein</fullName>
    </submittedName>
</protein>
<dbReference type="RefSeq" id="WP_209361920.1">
    <property type="nucleotide sequence ID" value="NZ_JAGISH010000009.1"/>
</dbReference>
<dbReference type="AlphaFoldDB" id="A0A940MLE3"/>
<proteinExistence type="predicted"/>
<gene>
    <name evidence="1" type="ORF">J5474_15930</name>
</gene>
<accession>A0A940MLE3</accession>
<dbReference type="Proteomes" id="UP000675940">
    <property type="component" value="Unassembled WGS sequence"/>
</dbReference>
<keyword evidence="2" id="KW-1185">Reference proteome</keyword>
<sequence length="61" mass="7153">MGRRLPDYHCFACGQTFRTYAAEAKHRHNFPVLCRKNAQFERFMAARKEGEKAEFREGDAT</sequence>
<name>A0A940MLE3_9RHOB</name>
<comment type="caution">
    <text evidence="1">The sequence shown here is derived from an EMBL/GenBank/DDBJ whole genome shotgun (WGS) entry which is preliminary data.</text>
</comment>
<evidence type="ECO:0000313" key="1">
    <source>
        <dbReference type="EMBL" id="MBP0483970.1"/>
    </source>
</evidence>
<reference evidence="1" key="1">
    <citation type="submission" date="2021-03" db="EMBL/GenBank/DDBJ databases">
        <title>Sagittula salina sp. nov. strain M10.9X isolated from the marine waste.</title>
        <authorList>
            <person name="Satari L."/>
            <person name="Molina-Menor E."/>
            <person name="Vidal-Verdu A."/>
            <person name="Pascual J."/>
            <person name="Pereto J."/>
            <person name="Porcar M."/>
        </authorList>
    </citation>
    <scope>NUCLEOTIDE SEQUENCE</scope>
    <source>
        <strain evidence="1">M10.9X</strain>
    </source>
</reference>
<evidence type="ECO:0000313" key="2">
    <source>
        <dbReference type="Proteomes" id="UP000675940"/>
    </source>
</evidence>
<dbReference type="EMBL" id="JAGISH010000009">
    <property type="protein sequence ID" value="MBP0483970.1"/>
    <property type="molecule type" value="Genomic_DNA"/>
</dbReference>